<comment type="caution">
    <text evidence="1">The sequence shown here is derived from an EMBL/GenBank/DDBJ whole genome shotgun (WGS) entry which is preliminary data.</text>
</comment>
<dbReference type="RefSeq" id="WP_341429159.1">
    <property type="nucleotide sequence ID" value="NZ_JBBUTG010000033.1"/>
</dbReference>
<sequence>MRELAHEYLNAYARGEEIEGGWAFAKALRQAQLDLTDDSLERLELFLQALRREVRPAAQAVRETTPGRNLCALLAFYLIEVVQRRTGATIEWHTRDDAAALLPLGTSLPDMSFTRLVAFAADHRVLFMPLGWVERRVLGIGQQHGTREFIDSLVARLNRDGPAAWRTAMNAVGRMASWQMMFAAEGGRISPTLMTSHSPSTFLHLTTKGDGGAALQRGAQLVKENPRNAMWQVLSYDGMACLEQGRCDAIMVVVHSYGTSPLRLKIAFPYRQSKDGRVSAVLDPTLVTANVEPYKLAMLNGSMRRGIESIKWPFGTTWDQLRA</sequence>
<reference evidence="1 2" key="1">
    <citation type="submission" date="2024-04" db="EMBL/GenBank/DDBJ databases">
        <title>Novel species of the genus Ideonella isolated from streams.</title>
        <authorList>
            <person name="Lu H."/>
        </authorList>
    </citation>
    <scope>NUCLEOTIDE SEQUENCE [LARGE SCALE GENOMIC DNA]</scope>
    <source>
        <strain evidence="1 2">DXS29W</strain>
    </source>
</reference>
<name>A0ABU9BY84_9BURK</name>
<accession>A0ABU9BY84</accession>
<evidence type="ECO:0000313" key="1">
    <source>
        <dbReference type="EMBL" id="MEK8034729.1"/>
    </source>
</evidence>
<keyword evidence="2" id="KW-1185">Reference proteome</keyword>
<protein>
    <submittedName>
        <fullName evidence="1">Uncharacterized protein</fullName>
    </submittedName>
</protein>
<dbReference type="EMBL" id="JBBUTG010000033">
    <property type="protein sequence ID" value="MEK8034729.1"/>
    <property type="molecule type" value="Genomic_DNA"/>
</dbReference>
<evidence type="ECO:0000313" key="2">
    <source>
        <dbReference type="Proteomes" id="UP001371218"/>
    </source>
</evidence>
<dbReference type="Proteomes" id="UP001371218">
    <property type="component" value="Unassembled WGS sequence"/>
</dbReference>
<gene>
    <name evidence="1" type="ORF">AACH06_28255</name>
</gene>
<organism evidence="1 2">
    <name type="scientific">Ideonella lacteola</name>
    <dbReference type="NCBI Taxonomy" id="2984193"/>
    <lineage>
        <taxon>Bacteria</taxon>
        <taxon>Pseudomonadati</taxon>
        <taxon>Pseudomonadota</taxon>
        <taxon>Betaproteobacteria</taxon>
        <taxon>Burkholderiales</taxon>
        <taxon>Sphaerotilaceae</taxon>
        <taxon>Ideonella</taxon>
    </lineage>
</organism>
<proteinExistence type="predicted"/>